<dbReference type="OrthoDB" id="540503at2759"/>
<gene>
    <name evidence="5" type="ORF">SASPL_153046</name>
</gene>
<evidence type="ECO:0000256" key="2">
    <source>
        <dbReference type="RuleBase" id="RU363055"/>
    </source>
</evidence>
<keyword evidence="2" id="KW-0961">Cell wall biogenesis/degradation</keyword>
<reference evidence="5" key="1">
    <citation type="submission" date="2018-01" db="EMBL/GenBank/DDBJ databases">
        <authorList>
            <person name="Mao J.F."/>
        </authorList>
    </citation>
    <scope>NUCLEOTIDE SEQUENCE</scope>
    <source>
        <strain evidence="5">Huo1</strain>
        <tissue evidence="5">Leaf</tissue>
    </source>
</reference>
<feature type="domain" description="Nucleotide-diphospho-sugar transferase" evidence="4">
    <location>
        <begin position="156"/>
        <end position="355"/>
    </location>
</feature>
<evidence type="ECO:0000313" key="5">
    <source>
        <dbReference type="EMBL" id="KAG6387852.1"/>
    </source>
</evidence>
<dbReference type="InterPro" id="IPR044821">
    <property type="entry name" value="At1g28695/At4g15970-like"/>
</dbReference>
<feature type="transmembrane region" description="Helical" evidence="2">
    <location>
        <begin position="41"/>
        <end position="60"/>
    </location>
</feature>
<keyword evidence="2" id="KW-0812">Transmembrane</keyword>
<keyword evidence="2" id="KW-0328">Glycosyltransferase</keyword>
<proteinExistence type="inferred from homology"/>
<dbReference type="AlphaFoldDB" id="A0A8X8Z0L9"/>
<name>A0A8X8Z0L9_SALSN</name>
<dbReference type="GO" id="GO:0000139">
    <property type="term" value="C:Golgi membrane"/>
    <property type="evidence" value="ECO:0007669"/>
    <property type="project" value="UniProtKB-SubCell"/>
</dbReference>
<keyword evidence="2" id="KW-0808">Transferase</keyword>
<evidence type="ECO:0000313" key="6">
    <source>
        <dbReference type="Proteomes" id="UP000298416"/>
    </source>
</evidence>
<dbReference type="InterPro" id="IPR029044">
    <property type="entry name" value="Nucleotide-diphossugar_trans"/>
</dbReference>
<dbReference type="SUPFAM" id="SSF53448">
    <property type="entry name" value="Nucleotide-diphospho-sugar transferases"/>
    <property type="match status" value="1"/>
</dbReference>
<feature type="compositionally biased region" description="Polar residues" evidence="3">
    <location>
        <begin position="74"/>
        <end position="92"/>
    </location>
</feature>
<sequence>MQPSATRGGGVDGSAAKGDDDSLESGGYHRDTNHKPMLSGVAIKITLMLVVVGATVLILNQSSYPIELFRNRSSLSRPSCENPNADSSSVHQYTLRIPPSSPAKDENIELEKTLRSAAMKDNKTVIITTLNAVWAEPNSLFDLFLESFRIGIGTAHLLDHVVVGTFDKTAYERCKAAGLHCYTVRTEGVDFSGEAHFMSEDYLKMMWRRIDLLRTVLELGFDFVFTDADVMWLRDPFKKFYKDGDFQIACDHYLANYTDVSNSPNGGFNYVKSNNRTIEFYKFWHNGREYFPGRHDQDVLNMIKDNPIIPRIGLEFRFLDTAHFGGFCEPSEDLDEVITMHANCCIGIENKMHDLTMLIDDWKRYKALPPSNRNSTTKSWTVPRICY</sequence>
<protein>
    <recommendedName>
        <fullName evidence="2">Glycosyltransferase</fullName>
        <ecNumber evidence="2">2.4.2.-</ecNumber>
    </recommendedName>
</protein>
<dbReference type="EMBL" id="PNBA02000021">
    <property type="protein sequence ID" value="KAG6387852.1"/>
    <property type="molecule type" value="Genomic_DNA"/>
</dbReference>
<evidence type="ECO:0000256" key="1">
    <source>
        <dbReference type="ARBA" id="ARBA00007033"/>
    </source>
</evidence>
<dbReference type="EC" id="2.4.2.-" evidence="2"/>
<comment type="subcellular location">
    <subcellularLocation>
        <location evidence="2">Golgi apparatus membrane</location>
        <topology evidence="2">Single-pass type II membrane protein</topology>
    </subcellularLocation>
</comment>
<keyword evidence="2" id="KW-0472">Membrane</keyword>
<dbReference type="PANTHER" id="PTHR46038:SF58">
    <property type="entry name" value="GLYCOSYLTRANSFERASE"/>
    <property type="match status" value="1"/>
</dbReference>
<dbReference type="InterPro" id="IPR005069">
    <property type="entry name" value="Nucl-diP-sugar_transferase"/>
</dbReference>
<evidence type="ECO:0000259" key="4">
    <source>
        <dbReference type="Pfam" id="PF03407"/>
    </source>
</evidence>
<dbReference type="Pfam" id="PF03407">
    <property type="entry name" value="Nucleotid_trans"/>
    <property type="match status" value="1"/>
</dbReference>
<dbReference type="GO" id="GO:0071555">
    <property type="term" value="P:cell wall organization"/>
    <property type="evidence" value="ECO:0007669"/>
    <property type="project" value="UniProtKB-KW"/>
</dbReference>
<dbReference type="PANTHER" id="PTHR46038">
    <property type="entry name" value="EXPRESSED PROTEIN-RELATED"/>
    <property type="match status" value="1"/>
</dbReference>
<feature type="region of interest" description="Disordered" evidence="3">
    <location>
        <begin position="1"/>
        <end position="33"/>
    </location>
</feature>
<keyword evidence="2" id="KW-0735">Signal-anchor</keyword>
<keyword evidence="2" id="KW-1133">Transmembrane helix</keyword>
<accession>A0A8X8Z0L9</accession>
<keyword evidence="6" id="KW-1185">Reference proteome</keyword>
<comment type="similarity">
    <text evidence="1 2">Belongs to the glycosyltransferase 77 family.</text>
</comment>
<dbReference type="Proteomes" id="UP000298416">
    <property type="component" value="Unassembled WGS sequence"/>
</dbReference>
<organism evidence="5">
    <name type="scientific">Salvia splendens</name>
    <name type="common">Scarlet sage</name>
    <dbReference type="NCBI Taxonomy" id="180675"/>
    <lineage>
        <taxon>Eukaryota</taxon>
        <taxon>Viridiplantae</taxon>
        <taxon>Streptophyta</taxon>
        <taxon>Embryophyta</taxon>
        <taxon>Tracheophyta</taxon>
        <taxon>Spermatophyta</taxon>
        <taxon>Magnoliopsida</taxon>
        <taxon>eudicotyledons</taxon>
        <taxon>Gunneridae</taxon>
        <taxon>Pentapetalae</taxon>
        <taxon>asterids</taxon>
        <taxon>lamiids</taxon>
        <taxon>Lamiales</taxon>
        <taxon>Lamiaceae</taxon>
        <taxon>Nepetoideae</taxon>
        <taxon>Mentheae</taxon>
        <taxon>Salviinae</taxon>
        <taxon>Salvia</taxon>
        <taxon>Salvia subgen. Calosphace</taxon>
        <taxon>core Calosphace</taxon>
    </lineage>
</organism>
<reference evidence="5" key="2">
    <citation type="submission" date="2020-08" db="EMBL/GenBank/DDBJ databases">
        <title>Plant Genome Project.</title>
        <authorList>
            <person name="Zhang R.-G."/>
        </authorList>
    </citation>
    <scope>NUCLEOTIDE SEQUENCE</scope>
    <source>
        <strain evidence="5">Huo1</strain>
        <tissue evidence="5">Leaf</tissue>
    </source>
</reference>
<evidence type="ECO:0000256" key="3">
    <source>
        <dbReference type="SAM" id="MobiDB-lite"/>
    </source>
</evidence>
<dbReference type="GO" id="GO:0016757">
    <property type="term" value="F:glycosyltransferase activity"/>
    <property type="evidence" value="ECO:0007669"/>
    <property type="project" value="UniProtKB-KW"/>
</dbReference>
<comment type="caution">
    <text evidence="5">The sequence shown here is derived from an EMBL/GenBank/DDBJ whole genome shotgun (WGS) entry which is preliminary data.</text>
</comment>
<keyword evidence="2" id="KW-0333">Golgi apparatus</keyword>
<feature type="region of interest" description="Disordered" evidence="3">
    <location>
        <begin position="74"/>
        <end position="104"/>
    </location>
</feature>